<comment type="similarity">
    <text evidence="9">Belongs to the binding-protein-dependent transport system permease family.</text>
</comment>
<evidence type="ECO:0000256" key="7">
    <source>
        <dbReference type="ARBA" id="ARBA00022989"/>
    </source>
</evidence>
<dbReference type="Proteomes" id="UP000058636">
    <property type="component" value="Unassembled WGS sequence"/>
</dbReference>
<reference evidence="10 11" key="1">
    <citation type="journal article" date="2015" name="MBio">
        <title>Genome-Resolved Metagenomic Analysis Reveals Roles for Candidate Phyla and Other Microbial Community Members in Biogeochemical Transformations in Oil Reservoirs.</title>
        <authorList>
            <person name="Hu P."/>
            <person name="Tom L."/>
            <person name="Singh A."/>
            <person name="Thomas B.C."/>
            <person name="Baker B.J."/>
            <person name="Piceno Y.M."/>
            <person name="Andersen G.L."/>
            <person name="Banfield J.F."/>
        </authorList>
    </citation>
    <scope>NUCLEOTIDE SEQUENCE [LARGE SCALE GENOMIC DNA]</scope>
    <source>
        <strain evidence="10">46_26</strain>
    </source>
</reference>
<dbReference type="GO" id="GO:0015833">
    <property type="term" value="P:peptide transport"/>
    <property type="evidence" value="ECO:0007669"/>
    <property type="project" value="UniProtKB-KW"/>
</dbReference>
<dbReference type="GO" id="GO:0015031">
    <property type="term" value="P:protein transport"/>
    <property type="evidence" value="ECO:0007669"/>
    <property type="project" value="UniProtKB-KW"/>
</dbReference>
<dbReference type="InterPro" id="IPR035906">
    <property type="entry name" value="MetI-like_sf"/>
</dbReference>
<evidence type="ECO:0000256" key="2">
    <source>
        <dbReference type="ARBA" id="ARBA00022448"/>
    </source>
</evidence>
<gene>
    <name evidence="10" type="ORF">XD57_0072</name>
</gene>
<dbReference type="PATRIC" id="fig|93930.3.peg.271"/>
<evidence type="ECO:0000313" key="10">
    <source>
        <dbReference type="EMBL" id="KUK23829.1"/>
    </source>
</evidence>
<feature type="transmembrane region" description="Helical" evidence="9">
    <location>
        <begin position="86"/>
        <end position="109"/>
    </location>
</feature>
<keyword evidence="7 9" id="KW-1133">Transmembrane helix</keyword>
<feature type="transmembrane region" description="Helical" evidence="9">
    <location>
        <begin position="26"/>
        <end position="47"/>
    </location>
</feature>
<keyword evidence="8 9" id="KW-0472">Membrane</keyword>
<dbReference type="PROSITE" id="PS50928">
    <property type="entry name" value="ABC_TM1"/>
    <property type="match status" value="1"/>
</dbReference>
<dbReference type="SUPFAM" id="SSF161098">
    <property type="entry name" value="MetI-like"/>
    <property type="match status" value="1"/>
</dbReference>
<evidence type="ECO:0000256" key="5">
    <source>
        <dbReference type="ARBA" id="ARBA00022856"/>
    </source>
</evidence>
<dbReference type="Gene3D" id="1.10.3720.10">
    <property type="entry name" value="MetI-like"/>
    <property type="match status" value="1"/>
</dbReference>
<dbReference type="PANTHER" id="PTHR43386:SF24">
    <property type="entry name" value="OLIGOPEPTIDE TRANSPORT SYSTEM PERMEASE PROTEIN AMID"/>
    <property type="match status" value="1"/>
</dbReference>
<evidence type="ECO:0000256" key="9">
    <source>
        <dbReference type="RuleBase" id="RU363032"/>
    </source>
</evidence>
<dbReference type="InterPro" id="IPR050366">
    <property type="entry name" value="BP-dependent_transpt_permease"/>
</dbReference>
<dbReference type="EMBL" id="LGFG01000002">
    <property type="protein sequence ID" value="KUK23829.1"/>
    <property type="molecule type" value="Genomic_DNA"/>
</dbReference>
<name>A0A124FG83_9THEM</name>
<keyword evidence="5" id="KW-0571">Peptide transport</keyword>
<dbReference type="GO" id="GO:0055085">
    <property type="term" value="P:transmembrane transport"/>
    <property type="evidence" value="ECO:0007669"/>
    <property type="project" value="InterPro"/>
</dbReference>
<evidence type="ECO:0000256" key="6">
    <source>
        <dbReference type="ARBA" id="ARBA00022927"/>
    </source>
</evidence>
<organism evidence="10 11">
    <name type="scientific">Thermotoga petrophila</name>
    <dbReference type="NCBI Taxonomy" id="93929"/>
    <lineage>
        <taxon>Bacteria</taxon>
        <taxon>Thermotogati</taxon>
        <taxon>Thermotogota</taxon>
        <taxon>Thermotogae</taxon>
        <taxon>Thermotogales</taxon>
        <taxon>Thermotogaceae</taxon>
        <taxon>Thermotoga</taxon>
    </lineage>
</organism>
<evidence type="ECO:0000256" key="4">
    <source>
        <dbReference type="ARBA" id="ARBA00022692"/>
    </source>
</evidence>
<keyword evidence="6" id="KW-0653">Protein transport</keyword>
<evidence type="ECO:0000256" key="3">
    <source>
        <dbReference type="ARBA" id="ARBA00022475"/>
    </source>
</evidence>
<evidence type="ECO:0000313" key="11">
    <source>
        <dbReference type="Proteomes" id="UP000058636"/>
    </source>
</evidence>
<feature type="transmembrane region" description="Helical" evidence="9">
    <location>
        <begin position="252"/>
        <end position="275"/>
    </location>
</feature>
<feature type="transmembrane region" description="Helical" evidence="9">
    <location>
        <begin position="121"/>
        <end position="142"/>
    </location>
</feature>
<dbReference type="CDD" id="cd06261">
    <property type="entry name" value="TM_PBP2"/>
    <property type="match status" value="1"/>
</dbReference>
<comment type="caution">
    <text evidence="10">The sequence shown here is derived from an EMBL/GenBank/DDBJ whole genome shotgun (WGS) entry which is preliminary data.</text>
</comment>
<proteinExistence type="inferred from homology"/>
<dbReference type="InterPro" id="IPR000515">
    <property type="entry name" value="MetI-like"/>
</dbReference>
<comment type="subcellular location">
    <subcellularLocation>
        <location evidence="1 9">Cell membrane</location>
        <topology evidence="1 9">Multi-pass membrane protein</topology>
    </subcellularLocation>
</comment>
<feature type="transmembrane region" description="Helical" evidence="9">
    <location>
        <begin position="207"/>
        <end position="232"/>
    </location>
</feature>
<keyword evidence="3" id="KW-1003">Cell membrane</keyword>
<dbReference type="InterPro" id="IPR025966">
    <property type="entry name" value="OppC_N"/>
</dbReference>
<feature type="transmembrane region" description="Helical" evidence="9">
    <location>
        <begin position="148"/>
        <end position="168"/>
    </location>
</feature>
<evidence type="ECO:0000256" key="8">
    <source>
        <dbReference type="ARBA" id="ARBA00023136"/>
    </source>
</evidence>
<accession>A0A124FG83</accession>
<dbReference type="GO" id="GO:0005886">
    <property type="term" value="C:plasma membrane"/>
    <property type="evidence" value="ECO:0007669"/>
    <property type="project" value="UniProtKB-SubCell"/>
</dbReference>
<evidence type="ECO:0000256" key="1">
    <source>
        <dbReference type="ARBA" id="ARBA00004651"/>
    </source>
</evidence>
<dbReference type="Pfam" id="PF00528">
    <property type="entry name" value="BPD_transp_1"/>
    <property type="match status" value="1"/>
</dbReference>
<dbReference type="Pfam" id="PF12911">
    <property type="entry name" value="OppC_N"/>
    <property type="match status" value="1"/>
</dbReference>
<dbReference type="PANTHER" id="PTHR43386">
    <property type="entry name" value="OLIGOPEPTIDE TRANSPORT SYSTEM PERMEASE PROTEIN APPC"/>
    <property type="match status" value="1"/>
</dbReference>
<dbReference type="AlphaFoldDB" id="A0A124FG83"/>
<keyword evidence="4 9" id="KW-0812">Transmembrane</keyword>
<keyword evidence="2 9" id="KW-0813">Transport</keyword>
<sequence length="289" mass="31642">MLRKNKTESIGYWKAFWLRFKKNKMAVIGGVFVLILIALAILAPYIAPYPYDEPHYIRAFEGPSKDFIFGTDALGRDLFSRILYSLRNACIIGFGSQFVVLIIGGILGAVAGFKGGWIDKFIMSIVDIMFAFPTFLFNVILVTALGRGLFTIFLAIGLTGWAGMARLVRGQVLYLKNSEFVEAAKAAGASTFYIIRKHILPNMIGPILVNLAFGVPGGMMTESGLAVIGMGVRPPMPSWGNLIGEGIGMMMAFPHLLIFPAVTFAFTLISFTFLADGLRDAFNPRSEIS</sequence>
<protein>
    <submittedName>
        <fullName evidence="10">Binding-protein-dependent transport systems inner membrane component</fullName>
    </submittedName>
</protein>